<dbReference type="GO" id="GO:0044781">
    <property type="term" value="P:bacterial-type flagellum organization"/>
    <property type="evidence" value="ECO:0007669"/>
    <property type="project" value="UniProtKB-KW"/>
</dbReference>
<feature type="region of interest" description="Disordered" evidence="10">
    <location>
        <begin position="265"/>
        <end position="284"/>
    </location>
</feature>
<evidence type="ECO:0000256" key="8">
    <source>
        <dbReference type="ARBA" id="ARBA00022927"/>
    </source>
</evidence>
<keyword evidence="6" id="KW-0963">Cytoplasm</keyword>
<dbReference type="InterPro" id="IPR000563">
    <property type="entry name" value="Flag_FliH"/>
</dbReference>
<keyword evidence="13" id="KW-1185">Reference proteome</keyword>
<evidence type="ECO:0000256" key="5">
    <source>
        <dbReference type="ARBA" id="ARBA00022448"/>
    </source>
</evidence>
<sequence length="284" mass="31739">MSSDRPMERRRGFLRVPEHQAQELERWAYPDYTSEQEGMTENAFNYEPEWQVEPLDEEPELPPLTAADLDDIRHSAYEEGIAEGRAAGHSEGFEQGSQQGMEQGLQQGLEQGLAQGLAQGLEQGKAITDEQVGHLTQLVEKLATPLRQVDDAVEQQLVQLVTSLARELVQVELKTNPQVILQTLREGIAALPMAGQKTTIQLHPEDLDIIKQAYGTENLAERQWTLQAEPAMNRGDLFVESGNSTIDYQMETRLRHLLEQFVGLNSQPSQPSSCQESDQAHGEG</sequence>
<dbReference type="EMBL" id="PYMH01000018">
    <property type="protein sequence ID" value="PSU29890.1"/>
    <property type="molecule type" value="Genomic_DNA"/>
</dbReference>
<dbReference type="RefSeq" id="WP_107351449.1">
    <property type="nucleotide sequence ID" value="NZ_PYMH01000018.1"/>
</dbReference>
<evidence type="ECO:0000256" key="1">
    <source>
        <dbReference type="ARBA" id="ARBA00003041"/>
    </source>
</evidence>
<evidence type="ECO:0000256" key="4">
    <source>
        <dbReference type="ARBA" id="ARBA00016507"/>
    </source>
</evidence>
<dbReference type="InterPro" id="IPR051472">
    <property type="entry name" value="T3SS_Stator/FliH"/>
</dbReference>
<name>A0A2T3INH4_9GAMM</name>
<dbReference type="NCBIfam" id="NF004270">
    <property type="entry name" value="PRK05687.2-1"/>
    <property type="match status" value="1"/>
</dbReference>
<comment type="subcellular location">
    <subcellularLocation>
        <location evidence="2">Cytoplasm</location>
    </subcellularLocation>
</comment>
<dbReference type="GO" id="GO:0071973">
    <property type="term" value="P:bacterial-type flagellum-dependent cell motility"/>
    <property type="evidence" value="ECO:0007669"/>
    <property type="project" value="InterPro"/>
</dbReference>
<evidence type="ECO:0000259" key="11">
    <source>
        <dbReference type="Pfam" id="PF02108"/>
    </source>
</evidence>
<keyword evidence="9" id="KW-1006">Bacterial flagellum protein export</keyword>
<comment type="caution">
    <text evidence="12">The sequence shown here is derived from an EMBL/GenBank/DDBJ whole genome shotgun (WGS) entry which is preliminary data.</text>
</comment>
<keyword evidence="8" id="KW-0653">Protein transport</keyword>
<protein>
    <recommendedName>
        <fullName evidence="4">Flagellar assembly protein FliH</fullName>
    </recommendedName>
</protein>
<dbReference type="PRINTS" id="PR01003">
    <property type="entry name" value="FLGFLIH"/>
</dbReference>
<dbReference type="Pfam" id="PF02108">
    <property type="entry name" value="FliH"/>
    <property type="match status" value="1"/>
</dbReference>
<organism evidence="12 13">
    <name type="scientific">Photobacterium lutimaris</name>
    <dbReference type="NCBI Taxonomy" id="388278"/>
    <lineage>
        <taxon>Bacteria</taxon>
        <taxon>Pseudomonadati</taxon>
        <taxon>Pseudomonadota</taxon>
        <taxon>Gammaproteobacteria</taxon>
        <taxon>Vibrionales</taxon>
        <taxon>Vibrionaceae</taxon>
        <taxon>Photobacterium</taxon>
    </lineage>
</organism>
<accession>A0A2T3INH4</accession>
<dbReference type="InterPro" id="IPR018035">
    <property type="entry name" value="Flagellar_FliH/T3SS_HrpE"/>
</dbReference>
<dbReference type="PANTHER" id="PTHR34982">
    <property type="entry name" value="YOP PROTEINS TRANSLOCATION PROTEIN L"/>
    <property type="match status" value="1"/>
</dbReference>
<feature type="compositionally biased region" description="Low complexity" evidence="10">
    <location>
        <begin position="266"/>
        <end position="277"/>
    </location>
</feature>
<keyword evidence="5" id="KW-0813">Transport</keyword>
<dbReference type="AlphaFoldDB" id="A0A2T3INH4"/>
<evidence type="ECO:0000313" key="13">
    <source>
        <dbReference type="Proteomes" id="UP000241222"/>
    </source>
</evidence>
<dbReference type="OrthoDB" id="8480773at2"/>
<dbReference type="NCBIfam" id="NF004267">
    <property type="entry name" value="PRK05687.1-3"/>
    <property type="match status" value="1"/>
</dbReference>
<evidence type="ECO:0000256" key="9">
    <source>
        <dbReference type="ARBA" id="ARBA00023225"/>
    </source>
</evidence>
<dbReference type="PANTHER" id="PTHR34982:SF1">
    <property type="entry name" value="FLAGELLAR ASSEMBLY PROTEIN FLIH"/>
    <property type="match status" value="1"/>
</dbReference>
<dbReference type="GO" id="GO:0005829">
    <property type="term" value="C:cytosol"/>
    <property type="evidence" value="ECO:0007669"/>
    <property type="project" value="TreeGrafter"/>
</dbReference>
<reference evidence="12 13" key="1">
    <citation type="submission" date="2018-03" db="EMBL/GenBank/DDBJ databases">
        <title>Whole genome sequencing of Histamine producing bacteria.</title>
        <authorList>
            <person name="Butler K."/>
        </authorList>
    </citation>
    <scope>NUCLEOTIDE SEQUENCE [LARGE SCALE GENOMIC DNA]</scope>
    <source>
        <strain evidence="12 13">JCM 13586</strain>
    </source>
</reference>
<dbReference type="GO" id="GO:0003774">
    <property type="term" value="F:cytoskeletal motor activity"/>
    <property type="evidence" value="ECO:0007669"/>
    <property type="project" value="InterPro"/>
</dbReference>
<evidence type="ECO:0000256" key="2">
    <source>
        <dbReference type="ARBA" id="ARBA00004496"/>
    </source>
</evidence>
<dbReference type="GO" id="GO:0009288">
    <property type="term" value="C:bacterial-type flagellum"/>
    <property type="evidence" value="ECO:0007669"/>
    <property type="project" value="InterPro"/>
</dbReference>
<keyword evidence="7" id="KW-1005">Bacterial flagellum biogenesis</keyword>
<keyword evidence="12" id="KW-0282">Flagellum</keyword>
<proteinExistence type="inferred from homology"/>
<evidence type="ECO:0000256" key="3">
    <source>
        <dbReference type="ARBA" id="ARBA00006602"/>
    </source>
</evidence>
<comment type="similarity">
    <text evidence="3">Belongs to the FliH family.</text>
</comment>
<gene>
    <name evidence="12" type="ORF">C9I99_24465</name>
</gene>
<comment type="function">
    <text evidence="1">Needed for flagellar regrowth and assembly.</text>
</comment>
<dbReference type="Proteomes" id="UP000241222">
    <property type="component" value="Unassembled WGS sequence"/>
</dbReference>
<keyword evidence="12" id="KW-0969">Cilium</keyword>
<dbReference type="SUPFAM" id="SSF160527">
    <property type="entry name" value="V-type ATPase subunit E-like"/>
    <property type="match status" value="1"/>
</dbReference>
<feature type="domain" description="Flagellar assembly protein FliH/Type III secretion system HrpE" evidence="11">
    <location>
        <begin position="130"/>
        <end position="256"/>
    </location>
</feature>
<evidence type="ECO:0000256" key="7">
    <source>
        <dbReference type="ARBA" id="ARBA00022795"/>
    </source>
</evidence>
<dbReference type="GO" id="GO:0015031">
    <property type="term" value="P:protein transport"/>
    <property type="evidence" value="ECO:0007669"/>
    <property type="project" value="UniProtKB-KW"/>
</dbReference>
<evidence type="ECO:0000256" key="6">
    <source>
        <dbReference type="ARBA" id="ARBA00022490"/>
    </source>
</evidence>
<keyword evidence="12" id="KW-0966">Cell projection</keyword>
<evidence type="ECO:0000256" key="10">
    <source>
        <dbReference type="SAM" id="MobiDB-lite"/>
    </source>
</evidence>
<evidence type="ECO:0000313" key="12">
    <source>
        <dbReference type="EMBL" id="PSU29890.1"/>
    </source>
</evidence>